<dbReference type="AlphaFoldDB" id="A0A426X311"/>
<feature type="region of interest" description="Disordered" evidence="1">
    <location>
        <begin position="37"/>
        <end position="70"/>
    </location>
</feature>
<evidence type="ECO:0000313" key="2">
    <source>
        <dbReference type="EMBL" id="RRT33863.1"/>
    </source>
</evidence>
<proteinExistence type="predicted"/>
<evidence type="ECO:0000256" key="1">
    <source>
        <dbReference type="SAM" id="MobiDB-lite"/>
    </source>
</evidence>
<reference evidence="2 3" key="1">
    <citation type="journal article" date="2014" name="Agronomy (Basel)">
        <title>A Draft Genome Sequence for Ensete ventricosum, the Drought-Tolerant Tree Against Hunger.</title>
        <authorList>
            <person name="Harrison J."/>
            <person name="Moore K.A."/>
            <person name="Paszkiewicz K."/>
            <person name="Jones T."/>
            <person name="Grant M."/>
            <person name="Ambacheew D."/>
            <person name="Muzemil S."/>
            <person name="Studholme D.J."/>
        </authorList>
    </citation>
    <scope>NUCLEOTIDE SEQUENCE [LARGE SCALE GENOMIC DNA]</scope>
</reference>
<gene>
    <name evidence="2" type="ORF">B296_00054516</name>
</gene>
<organism evidence="2 3">
    <name type="scientific">Ensete ventricosum</name>
    <name type="common">Abyssinian banana</name>
    <name type="synonym">Musa ensete</name>
    <dbReference type="NCBI Taxonomy" id="4639"/>
    <lineage>
        <taxon>Eukaryota</taxon>
        <taxon>Viridiplantae</taxon>
        <taxon>Streptophyta</taxon>
        <taxon>Embryophyta</taxon>
        <taxon>Tracheophyta</taxon>
        <taxon>Spermatophyta</taxon>
        <taxon>Magnoliopsida</taxon>
        <taxon>Liliopsida</taxon>
        <taxon>Zingiberales</taxon>
        <taxon>Musaceae</taxon>
        <taxon>Ensete</taxon>
    </lineage>
</organism>
<protein>
    <submittedName>
        <fullName evidence="2">Uncharacterized protein</fullName>
    </submittedName>
</protein>
<name>A0A426X311_ENSVE</name>
<accession>A0A426X311</accession>
<sequence length="119" mass="13906">MRVARRGRGRGTRIRHRPMSLTEDFAWWAGPAAPSFLPSHGSGRSQKQDEQRAVGCRQRRKRERVDDNSWRERHSMRIDESLGLLLRHASALRQQQRRLLMTVASMAMPLFRIRSPFSV</sequence>
<dbReference type="EMBL" id="AMZH03028069">
    <property type="protein sequence ID" value="RRT33863.1"/>
    <property type="molecule type" value="Genomic_DNA"/>
</dbReference>
<dbReference type="Proteomes" id="UP000287651">
    <property type="component" value="Unassembled WGS sequence"/>
</dbReference>
<comment type="caution">
    <text evidence="2">The sequence shown here is derived from an EMBL/GenBank/DDBJ whole genome shotgun (WGS) entry which is preliminary data.</text>
</comment>
<evidence type="ECO:0000313" key="3">
    <source>
        <dbReference type="Proteomes" id="UP000287651"/>
    </source>
</evidence>